<dbReference type="InterPro" id="IPR045540">
    <property type="entry name" value="YegS/DAGK_C"/>
</dbReference>
<organism evidence="13 14">
    <name type="scientific">Pelobium manganitolerans</name>
    <dbReference type="NCBI Taxonomy" id="1842495"/>
    <lineage>
        <taxon>Bacteria</taxon>
        <taxon>Pseudomonadati</taxon>
        <taxon>Bacteroidota</taxon>
        <taxon>Sphingobacteriia</taxon>
        <taxon>Sphingobacteriales</taxon>
        <taxon>Sphingobacteriaceae</taxon>
        <taxon>Pelobium</taxon>
    </lineage>
</organism>
<evidence type="ECO:0000256" key="2">
    <source>
        <dbReference type="ARBA" id="ARBA00022516"/>
    </source>
</evidence>
<comment type="caution">
    <text evidence="13">The sequence shown here is derived from an EMBL/GenBank/DDBJ whole genome shotgun (WGS) entry which is preliminary data.</text>
</comment>
<dbReference type="GO" id="GO:0005886">
    <property type="term" value="C:plasma membrane"/>
    <property type="evidence" value="ECO:0007669"/>
    <property type="project" value="TreeGrafter"/>
</dbReference>
<dbReference type="SMART" id="SM00046">
    <property type="entry name" value="DAGKc"/>
    <property type="match status" value="1"/>
</dbReference>
<keyword evidence="14" id="KW-1185">Reference proteome</keyword>
<dbReference type="OrthoDB" id="9786026at2"/>
<dbReference type="InterPro" id="IPR005218">
    <property type="entry name" value="Diacylglycerol/lipid_kinase"/>
</dbReference>
<dbReference type="InterPro" id="IPR050187">
    <property type="entry name" value="Lipid_Phosphate_FormReg"/>
</dbReference>
<dbReference type="EMBL" id="MBTA01000001">
    <property type="protein sequence ID" value="RKD20265.1"/>
    <property type="molecule type" value="Genomic_DNA"/>
</dbReference>
<evidence type="ECO:0000259" key="12">
    <source>
        <dbReference type="PROSITE" id="PS50146"/>
    </source>
</evidence>
<keyword evidence="9" id="KW-0443">Lipid metabolism</keyword>
<evidence type="ECO:0000256" key="9">
    <source>
        <dbReference type="ARBA" id="ARBA00023098"/>
    </source>
</evidence>
<evidence type="ECO:0000313" key="13">
    <source>
        <dbReference type="EMBL" id="RKD20265.1"/>
    </source>
</evidence>
<evidence type="ECO:0000256" key="1">
    <source>
        <dbReference type="ARBA" id="ARBA00001946"/>
    </source>
</evidence>
<dbReference type="Gene3D" id="3.40.50.10330">
    <property type="entry name" value="Probable inorganic polyphosphate/atp-NAD kinase, domain 1"/>
    <property type="match status" value="1"/>
</dbReference>
<dbReference type="Proteomes" id="UP000283433">
    <property type="component" value="Unassembled WGS sequence"/>
</dbReference>
<dbReference type="PANTHER" id="PTHR12358:SF106">
    <property type="entry name" value="LIPID KINASE YEGS"/>
    <property type="match status" value="1"/>
</dbReference>
<keyword evidence="5" id="KW-0547">Nucleotide-binding</keyword>
<dbReference type="RefSeq" id="WP_120180181.1">
    <property type="nucleotide sequence ID" value="NZ_MBTA01000001.1"/>
</dbReference>
<feature type="domain" description="DAGKc" evidence="12">
    <location>
        <begin position="1"/>
        <end position="130"/>
    </location>
</feature>
<comment type="cofactor">
    <cofactor evidence="1">
        <name>Mg(2+)</name>
        <dbReference type="ChEBI" id="CHEBI:18420"/>
    </cofactor>
</comment>
<dbReference type="GO" id="GO:0016301">
    <property type="term" value="F:kinase activity"/>
    <property type="evidence" value="ECO:0007669"/>
    <property type="project" value="UniProtKB-KW"/>
</dbReference>
<dbReference type="GO" id="GO:0008654">
    <property type="term" value="P:phospholipid biosynthetic process"/>
    <property type="evidence" value="ECO:0007669"/>
    <property type="project" value="UniProtKB-KW"/>
</dbReference>
<keyword evidence="4" id="KW-0479">Metal-binding</keyword>
<keyword evidence="7" id="KW-0067">ATP-binding</keyword>
<reference evidence="13 14" key="1">
    <citation type="submission" date="2016-07" db="EMBL/GenBank/DDBJ databases">
        <title>Genome of Pelobium manganitolerans.</title>
        <authorList>
            <person name="Wu S."/>
            <person name="Wang G."/>
        </authorList>
    </citation>
    <scope>NUCLEOTIDE SEQUENCE [LARGE SCALE GENOMIC DNA]</scope>
    <source>
        <strain evidence="13 14">YS-25</strain>
    </source>
</reference>
<dbReference type="Pfam" id="PF00781">
    <property type="entry name" value="DAGK_cat"/>
    <property type="match status" value="1"/>
</dbReference>
<evidence type="ECO:0000256" key="6">
    <source>
        <dbReference type="ARBA" id="ARBA00022777"/>
    </source>
</evidence>
<dbReference type="Pfam" id="PF19279">
    <property type="entry name" value="YegS_C"/>
    <property type="match status" value="1"/>
</dbReference>
<evidence type="ECO:0000256" key="7">
    <source>
        <dbReference type="ARBA" id="ARBA00022840"/>
    </source>
</evidence>
<gene>
    <name evidence="13" type="ORF">BCY91_01185</name>
</gene>
<dbReference type="AlphaFoldDB" id="A0A419SBR2"/>
<dbReference type="NCBIfam" id="TIGR00147">
    <property type="entry name" value="YegS/Rv2252/BmrU family lipid kinase"/>
    <property type="match status" value="1"/>
</dbReference>
<keyword evidence="11" id="KW-1208">Phospholipid metabolism</keyword>
<dbReference type="Gene3D" id="2.60.200.40">
    <property type="match status" value="1"/>
</dbReference>
<dbReference type="GO" id="GO:0005524">
    <property type="term" value="F:ATP binding"/>
    <property type="evidence" value="ECO:0007669"/>
    <property type="project" value="UniProtKB-KW"/>
</dbReference>
<evidence type="ECO:0000256" key="3">
    <source>
        <dbReference type="ARBA" id="ARBA00022679"/>
    </source>
</evidence>
<evidence type="ECO:0000256" key="11">
    <source>
        <dbReference type="ARBA" id="ARBA00023264"/>
    </source>
</evidence>
<keyword evidence="8" id="KW-0460">Magnesium</keyword>
<dbReference type="InterPro" id="IPR017438">
    <property type="entry name" value="ATP-NAD_kinase_N"/>
</dbReference>
<keyword evidence="10" id="KW-0594">Phospholipid biosynthesis</keyword>
<dbReference type="InterPro" id="IPR016064">
    <property type="entry name" value="NAD/diacylglycerol_kinase_sf"/>
</dbReference>
<dbReference type="PROSITE" id="PS50146">
    <property type="entry name" value="DAGK"/>
    <property type="match status" value="1"/>
</dbReference>
<dbReference type="InterPro" id="IPR001206">
    <property type="entry name" value="Diacylglycerol_kinase_cat_dom"/>
</dbReference>
<keyword evidence="3" id="KW-0808">Transferase</keyword>
<sequence>MKQRILFIVNPISGGLNKISIPTLIDENLDLDKFDAEIIYTDFPHHAKQLASEGLAQNFDIVAAVGGDGTINEVADVLESSGKIMAIVPCGSGNGLARTLGVPLNTAKAIARINNLNFTAIDVGLLNDKKFFNMAGMGFDAHISAHFANSKKRGFFGYLKSTLKEVSSYRPQHYKIHIGDKKLSVDAFMLSLANSSQYGNNAHISPTASLKDGLLDICIIKPFPLKVFPILGWRMFSKTAHKSKYVDIIKANDFSVLRQTDGPVHVDGEPLNMGETLNVSVKKLALNIII</sequence>
<name>A0A419SBR2_9SPHI</name>
<dbReference type="SUPFAM" id="SSF111331">
    <property type="entry name" value="NAD kinase/diacylglycerol kinase-like"/>
    <property type="match status" value="1"/>
</dbReference>
<dbReference type="GO" id="GO:0046872">
    <property type="term" value="F:metal ion binding"/>
    <property type="evidence" value="ECO:0007669"/>
    <property type="project" value="UniProtKB-KW"/>
</dbReference>
<proteinExistence type="predicted"/>
<evidence type="ECO:0000256" key="4">
    <source>
        <dbReference type="ARBA" id="ARBA00022723"/>
    </source>
</evidence>
<evidence type="ECO:0000256" key="10">
    <source>
        <dbReference type="ARBA" id="ARBA00023209"/>
    </source>
</evidence>
<keyword evidence="6 13" id="KW-0418">Kinase</keyword>
<accession>A0A419SBR2</accession>
<evidence type="ECO:0000256" key="8">
    <source>
        <dbReference type="ARBA" id="ARBA00022842"/>
    </source>
</evidence>
<dbReference type="PANTHER" id="PTHR12358">
    <property type="entry name" value="SPHINGOSINE KINASE"/>
    <property type="match status" value="1"/>
</dbReference>
<evidence type="ECO:0000313" key="14">
    <source>
        <dbReference type="Proteomes" id="UP000283433"/>
    </source>
</evidence>
<keyword evidence="2" id="KW-0444">Lipid biosynthesis</keyword>
<protein>
    <submittedName>
        <fullName evidence="13">Diacylglycerol kinase</fullName>
    </submittedName>
</protein>
<evidence type="ECO:0000256" key="5">
    <source>
        <dbReference type="ARBA" id="ARBA00022741"/>
    </source>
</evidence>